<comment type="function">
    <text evidence="11">Involved in protein N-glycosylation. Essential for the second step of the dolichol-linked oligosaccharide pathway. Anchors the catalytic subunit ALG13 to the ER.</text>
</comment>
<evidence type="ECO:0000313" key="12">
    <source>
        <dbReference type="EMBL" id="WPH03739.1"/>
    </source>
</evidence>
<evidence type="ECO:0000256" key="7">
    <source>
        <dbReference type="ARBA" id="ARBA00022824"/>
    </source>
</evidence>
<sequence length="274" mass="31031">MAVMRLALVTLVTIAIGLLTFGGYRLSRMHIIHPGRRKHVRRKRGDKQKPTHLLIVLGSGGHTAEMIAMLFRAITDPDPTKRLDWTNYTHRTWVVSSGDNISAQRAKTFEEKTVRFAEEVITGKTQNDKTRRGTYDICTVPRAREIHQPIHTAPISSLRCMKACYEVLTKRTVEEKDGETGTTTTKVDLPDLILCNGPATATILIFTTILLRLFDFGGADSRGKMRTVYVESWARVKKLSLSGTLLSRVVDRFLVQWPQLEKVNERLEYRGVLV</sequence>
<dbReference type="GO" id="GO:0004577">
    <property type="term" value="F:N-acetylglucosaminyldiphosphodolichol N-acetylglucosaminyltransferase activity"/>
    <property type="evidence" value="ECO:0007669"/>
    <property type="project" value="TreeGrafter"/>
</dbReference>
<evidence type="ECO:0000313" key="13">
    <source>
        <dbReference type="Proteomes" id="UP001303373"/>
    </source>
</evidence>
<dbReference type="Proteomes" id="UP001303373">
    <property type="component" value="Chromosome 11"/>
</dbReference>
<dbReference type="GO" id="GO:0006488">
    <property type="term" value="P:dolichol-linked oligosaccharide biosynthetic process"/>
    <property type="evidence" value="ECO:0007669"/>
    <property type="project" value="InterPro"/>
</dbReference>
<dbReference type="GO" id="GO:0031965">
    <property type="term" value="C:nuclear membrane"/>
    <property type="evidence" value="ECO:0007669"/>
    <property type="project" value="UniProtKB-SubCell"/>
</dbReference>
<dbReference type="PANTHER" id="PTHR12154:SF4">
    <property type="entry name" value="UDP-N-ACETYLGLUCOSAMINE TRANSFERASE SUBUNIT ALG14 HOMOLOG"/>
    <property type="match status" value="1"/>
</dbReference>
<keyword evidence="13" id="KW-1185">Reference proteome</keyword>
<keyword evidence="8 11" id="KW-1133">Transmembrane helix</keyword>
<comment type="subcellular location">
    <subcellularLocation>
        <location evidence="1 11">Endoplasmic reticulum membrane</location>
        <topology evidence="1 11">Single-pass membrane protein</topology>
    </subcellularLocation>
    <subcellularLocation>
        <location evidence="2">Nucleus membrane</location>
        <topology evidence="2">Single-pass membrane protein</topology>
    </subcellularLocation>
</comment>
<dbReference type="AlphaFoldDB" id="A0AAQ3M8N7"/>
<evidence type="ECO:0000256" key="1">
    <source>
        <dbReference type="ARBA" id="ARBA00004389"/>
    </source>
</evidence>
<evidence type="ECO:0000256" key="8">
    <source>
        <dbReference type="ARBA" id="ARBA00022989"/>
    </source>
</evidence>
<accession>A0AAQ3M8N7</accession>
<dbReference type="EMBL" id="CP138590">
    <property type="protein sequence ID" value="WPH03739.1"/>
    <property type="molecule type" value="Genomic_DNA"/>
</dbReference>
<evidence type="ECO:0000256" key="4">
    <source>
        <dbReference type="ARBA" id="ARBA00011335"/>
    </source>
</evidence>
<dbReference type="InterPro" id="IPR013969">
    <property type="entry name" value="Oligosacch_biosynth_Alg14"/>
</dbReference>
<reference evidence="12 13" key="1">
    <citation type="submission" date="2023-11" db="EMBL/GenBank/DDBJ databases">
        <title>An acidophilic fungus is an integral part of prey digestion in a carnivorous sundew plant.</title>
        <authorList>
            <person name="Tsai I.J."/>
        </authorList>
    </citation>
    <scope>NUCLEOTIDE SEQUENCE [LARGE SCALE GENOMIC DNA]</scope>
    <source>
        <strain evidence="12">169a</strain>
    </source>
</reference>
<organism evidence="12 13">
    <name type="scientific">Acrodontium crateriforme</name>
    <dbReference type="NCBI Taxonomy" id="150365"/>
    <lineage>
        <taxon>Eukaryota</taxon>
        <taxon>Fungi</taxon>
        <taxon>Dikarya</taxon>
        <taxon>Ascomycota</taxon>
        <taxon>Pezizomycotina</taxon>
        <taxon>Dothideomycetes</taxon>
        <taxon>Dothideomycetidae</taxon>
        <taxon>Mycosphaerellales</taxon>
        <taxon>Teratosphaeriaceae</taxon>
        <taxon>Acrodontium</taxon>
    </lineage>
</organism>
<evidence type="ECO:0000256" key="3">
    <source>
        <dbReference type="ARBA" id="ARBA00009731"/>
    </source>
</evidence>
<evidence type="ECO:0000256" key="9">
    <source>
        <dbReference type="ARBA" id="ARBA00023136"/>
    </source>
</evidence>
<evidence type="ECO:0000256" key="2">
    <source>
        <dbReference type="ARBA" id="ARBA00004590"/>
    </source>
</evidence>
<dbReference type="PANTHER" id="PTHR12154">
    <property type="entry name" value="GLYCOSYL TRANSFERASE-RELATED"/>
    <property type="match status" value="1"/>
</dbReference>
<keyword evidence="7 11" id="KW-0256">Endoplasmic reticulum</keyword>
<comment type="similarity">
    <text evidence="3 11">Belongs to the ALG14 family.</text>
</comment>
<evidence type="ECO:0000256" key="5">
    <source>
        <dbReference type="ARBA" id="ARBA00017467"/>
    </source>
</evidence>
<keyword evidence="6 11" id="KW-0812">Transmembrane</keyword>
<dbReference type="GO" id="GO:0043541">
    <property type="term" value="C:UDP-N-acetylglucosamine transferase complex"/>
    <property type="evidence" value="ECO:0007669"/>
    <property type="project" value="TreeGrafter"/>
</dbReference>
<keyword evidence="9 11" id="KW-0472">Membrane</keyword>
<evidence type="ECO:0000256" key="11">
    <source>
        <dbReference type="RuleBase" id="RU362127"/>
    </source>
</evidence>
<gene>
    <name evidence="11" type="primary">ALG14</name>
    <name evidence="12" type="ORF">R9X50_00662200</name>
</gene>
<evidence type="ECO:0000256" key="10">
    <source>
        <dbReference type="ARBA" id="ARBA00032062"/>
    </source>
</evidence>
<comment type="subunit">
    <text evidence="4 11">Heterodimer with ALG13 to form a functional enzyme.</text>
</comment>
<dbReference type="Pfam" id="PF08660">
    <property type="entry name" value="Alg14"/>
    <property type="match status" value="1"/>
</dbReference>
<feature type="transmembrane region" description="Helical" evidence="11">
    <location>
        <begin position="6"/>
        <end position="27"/>
    </location>
</feature>
<evidence type="ECO:0000256" key="6">
    <source>
        <dbReference type="ARBA" id="ARBA00022692"/>
    </source>
</evidence>
<protein>
    <recommendedName>
        <fullName evidence="5 11">UDP-N-acetylglucosamine transferase subunit ALG14</fullName>
    </recommendedName>
    <alternativeName>
        <fullName evidence="10 11">Asparagine-linked glycosylation protein 14</fullName>
    </alternativeName>
</protein>
<proteinExistence type="inferred from homology"/>
<name>A0AAQ3M8N7_9PEZI</name>